<evidence type="ECO:0000313" key="1">
    <source>
        <dbReference type="EMBL" id="OLZ53102.1"/>
    </source>
</evidence>
<keyword evidence="2" id="KW-1185">Reference proteome</keyword>
<protein>
    <submittedName>
        <fullName evidence="1">Uncharacterized protein</fullName>
    </submittedName>
</protein>
<dbReference type="STRING" id="76021.BS329_09730"/>
<dbReference type="Proteomes" id="UP000187486">
    <property type="component" value="Unassembled WGS sequence"/>
</dbReference>
<dbReference type="OrthoDB" id="3693004at2"/>
<gene>
    <name evidence="1" type="ORF">BS329_09730</name>
</gene>
<accession>A0A1R0KVX7</accession>
<sequence length="107" mass="11890">MNITSRQFDAAQQHRWLQAAYYHEDVVETMLGNPDIADDDNITTPRTSAAVPMDYPDALIGGNHAIHVSPETEISKRAHTSRPGVADTDQLVTYPPATSEFLVEIFH</sequence>
<dbReference type="AlphaFoldDB" id="A0A1R0KVX7"/>
<dbReference type="RefSeq" id="WP_076158346.1">
    <property type="nucleotide sequence ID" value="NZ_JBEZVB010000012.1"/>
</dbReference>
<name>A0A1R0KVX7_9PSEU</name>
<reference evidence="1 2" key="1">
    <citation type="submission" date="2016-01" db="EMBL/GenBank/DDBJ databases">
        <title>Amycolatopsis coloradensis genome sequencing and assembly.</title>
        <authorList>
            <person name="Mayilraj S."/>
        </authorList>
    </citation>
    <scope>NUCLEOTIDE SEQUENCE [LARGE SCALE GENOMIC DNA]</scope>
    <source>
        <strain evidence="1 2">DSM 44225</strain>
    </source>
</reference>
<dbReference type="EMBL" id="MQUQ01000005">
    <property type="protein sequence ID" value="OLZ53102.1"/>
    <property type="molecule type" value="Genomic_DNA"/>
</dbReference>
<proteinExistence type="predicted"/>
<comment type="caution">
    <text evidence="1">The sequence shown here is derived from an EMBL/GenBank/DDBJ whole genome shotgun (WGS) entry which is preliminary data.</text>
</comment>
<evidence type="ECO:0000313" key="2">
    <source>
        <dbReference type="Proteomes" id="UP000187486"/>
    </source>
</evidence>
<organism evidence="1 2">
    <name type="scientific">Amycolatopsis coloradensis</name>
    <dbReference type="NCBI Taxonomy" id="76021"/>
    <lineage>
        <taxon>Bacteria</taxon>
        <taxon>Bacillati</taxon>
        <taxon>Actinomycetota</taxon>
        <taxon>Actinomycetes</taxon>
        <taxon>Pseudonocardiales</taxon>
        <taxon>Pseudonocardiaceae</taxon>
        <taxon>Amycolatopsis</taxon>
    </lineage>
</organism>